<evidence type="ECO:0000313" key="2">
    <source>
        <dbReference type="EMBL" id="RMZ69451.1"/>
    </source>
</evidence>
<evidence type="ECO:0000259" key="1">
    <source>
        <dbReference type="Pfam" id="PF14040"/>
    </source>
</evidence>
<dbReference type="Proteomes" id="UP000265663">
    <property type="component" value="Unassembled WGS sequence"/>
</dbReference>
<gene>
    <name evidence="2" type="ORF">GMOD_00006263</name>
</gene>
<name>A0A3M7M4M2_9PLEO</name>
<proteinExistence type="predicted"/>
<dbReference type="Pfam" id="PF14040">
    <property type="entry name" value="DNase_NucA_NucB"/>
    <property type="match status" value="1"/>
</dbReference>
<dbReference type="AlphaFoldDB" id="A0A3M7M4M2"/>
<reference evidence="2 3" key="1">
    <citation type="journal article" date="2014" name="PLoS ONE">
        <title>De novo Genome Assembly of the Fungal Plant Pathogen Pyrenophora semeniperda.</title>
        <authorList>
            <person name="Soliai M.M."/>
            <person name="Meyer S.E."/>
            <person name="Udall J.A."/>
            <person name="Elzinga D.E."/>
            <person name="Hermansen R.A."/>
            <person name="Bodily P.M."/>
            <person name="Hart A.A."/>
            <person name="Coleman C.E."/>
        </authorList>
    </citation>
    <scope>NUCLEOTIDE SEQUENCE [LARGE SCALE GENOMIC DNA]</scope>
    <source>
        <strain evidence="2 3">CCB06</strain>
        <tissue evidence="2">Mycelium</tissue>
    </source>
</reference>
<dbReference type="EMBL" id="KE747818">
    <property type="protein sequence ID" value="RMZ69451.1"/>
    <property type="molecule type" value="Genomic_DNA"/>
</dbReference>
<keyword evidence="3" id="KW-1185">Reference proteome</keyword>
<organism evidence="2 3">
    <name type="scientific">Pyrenophora seminiperda CCB06</name>
    <dbReference type="NCBI Taxonomy" id="1302712"/>
    <lineage>
        <taxon>Eukaryota</taxon>
        <taxon>Fungi</taxon>
        <taxon>Dikarya</taxon>
        <taxon>Ascomycota</taxon>
        <taxon>Pezizomycotina</taxon>
        <taxon>Dothideomycetes</taxon>
        <taxon>Pleosporomycetidae</taxon>
        <taxon>Pleosporales</taxon>
        <taxon>Pleosporineae</taxon>
        <taxon>Pleosporaceae</taxon>
        <taxon>Pyrenophora</taxon>
    </lineage>
</organism>
<feature type="domain" description="Deoxyribonuclease NucA/NucB" evidence="1">
    <location>
        <begin position="43"/>
        <end position="147"/>
    </location>
</feature>
<dbReference type="InterPro" id="IPR029476">
    <property type="entry name" value="DNase_NucA_NucB"/>
</dbReference>
<protein>
    <recommendedName>
        <fullName evidence="1">Deoxyribonuclease NucA/NucB domain-containing protein</fullName>
    </recommendedName>
</protein>
<sequence length="254" mass="27712">MQSSTSRPLSTNILSKMYLNIVSFSVFIALAVNVQAQVQQRNYNCNNQQLVNTFTRDSGNAATVRQRRTDCGVNHNPRPCTLAGLGSAGDWTDEFPFASTMEGGRTPNGDGATLLCTPAAEQRTQAAYITNHIYGNPALPQGTQFQLVMQNTAGIEYCDPAATPNGCDGSKFDGFHYFNNDDVYCQWDINASSGIMCVDGQGNAVDPPAKRKRDMAMQEPRAANWSNLLHVSDPELAKRMKADMLESVALPFEG</sequence>
<accession>A0A3M7M4M2</accession>
<evidence type="ECO:0000313" key="3">
    <source>
        <dbReference type="Proteomes" id="UP000265663"/>
    </source>
</evidence>
<dbReference type="OrthoDB" id="3659543at2759"/>